<sequence length="250" mass="28874">MNADDFGKTHESNQGVVFALKNGYCSQTSVMVNSNYFDEAVDLAKQYGFMDKVGLHINLFEGTPLSRKIRSLKHYTRYDMFDYRPDFTRKYFAREVEAIQEELEAQIQKYLNAGFSSMNIDSHHCAFYDMSVLMALLPLLKKYHFQSMRFIGNSYFNGSKFRDWYGNRWIQAFGSLEIKHPDYSSSVATFSKNKKKGASILMKSNAAEVYIHPVLIGNRLIDDYTGGKHIVETFHECGLDQMNFITSKEI</sequence>
<organism evidence="6 7">
    <name type="scientific">Catenisphaera adipataccumulans</name>
    <dbReference type="NCBI Taxonomy" id="700500"/>
    <lineage>
        <taxon>Bacteria</taxon>
        <taxon>Bacillati</taxon>
        <taxon>Bacillota</taxon>
        <taxon>Erysipelotrichia</taxon>
        <taxon>Erysipelotrichales</taxon>
        <taxon>Erysipelotrichaceae</taxon>
        <taxon>Catenisphaera</taxon>
    </lineage>
</organism>
<dbReference type="InterPro" id="IPR011330">
    <property type="entry name" value="Glyco_hydro/deAcase_b/a-brl"/>
</dbReference>
<gene>
    <name evidence="6" type="ORF">HNQ47_001353</name>
</gene>
<keyword evidence="2" id="KW-0479">Metal-binding</keyword>
<dbReference type="Proteomes" id="UP000539953">
    <property type="component" value="Unassembled WGS sequence"/>
</dbReference>
<dbReference type="Gene3D" id="3.20.20.370">
    <property type="entry name" value="Glycoside hydrolase/deacetylase"/>
    <property type="match status" value="1"/>
</dbReference>
<evidence type="ECO:0000256" key="5">
    <source>
        <dbReference type="ARBA" id="ARBA00023277"/>
    </source>
</evidence>
<protein>
    <submittedName>
        <fullName evidence="6">Putative glycoside hydrolase/deacetylase ChbG (UPF0249 family)</fullName>
    </submittedName>
</protein>
<dbReference type="GO" id="GO:0005975">
    <property type="term" value="P:carbohydrate metabolic process"/>
    <property type="evidence" value="ECO:0007669"/>
    <property type="project" value="InterPro"/>
</dbReference>
<dbReference type="RefSeq" id="WP_246346093.1">
    <property type="nucleotide sequence ID" value="NZ_JACHHK010000004.1"/>
</dbReference>
<dbReference type="PANTHER" id="PTHR31609">
    <property type="entry name" value="YDJC DEACETYLASE FAMILY MEMBER"/>
    <property type="match status" value="1"/>
</dbReference>
<dbReference type="InterPro" id="IPR006879">
    <property type="entry name" value="YdjC-like"/>
</dbReference>
<proteinExistence type="predicted"/>
<accession>A0A7W8CZR2</accession>
<name>A0A7W8CZR2_9FIRM</name>
<comment type="caution">
    <text evidence="6">The sequence shown here is derived from an EMBL/GenBank/DDBJ whole genome shotgun (WGS) entry which is preliminary data.</text>
</comment>
<comment type="cofactor">
    <cofactor evidence="1">
        <name>Mg(2+)</name>
        <dbReference type="ChEBI" id="CHEBI:18420"/>
    </cofactor>
</comment>
<dbReference type="EMBL" id="JACHHK010000004">
    <property type="protein sequence ID" value="MBB5183332.1"/>
    <property type="molecule type" value="Genomic_DNA"/>
</dbReference>
<dbReference type="AlphaFoldDB" id="A0A7W8CZR2"/>
<dbReference type="GO" id="GO:0046872">
    <property type="term" value="F:metal ion binding"/>
    <property type="evidence" value="ECO:0007669"/>
    <property type="project" value="UniProtKB-KW"/>
</dbReference>
<evidence type="ECO:0000256" key="1">
    <source>
        <dbReference type="ARBA" id="ARBA00001946"/>
    </source>
</evidence>
<keyword evidence="4" id="KW-0460">Magnesium</keyword>
<reference evidence="6 7" key="1">
    <citation type="submission" date="2020-08" db="EMBL/GenBank/DDBJ databases">
        <title>Genomic Encyclopedia of Type Strains, Phase IV (KMG-IV): sequencing the most valuable type-strain genomes for metagenomic binning, comparative biology and taxonomic classification.</title>
        <authorList>
            <person name="Goeker M."/>
        </authorList>
    </citation>
    <scope>NUCLEOTIDE SEQUENCE [LARGE SCALE GENOMIC DNA]</scope>
    <source>
        <strain evidence="6 7">DSM 25799</strain>
    </source>
</reference>
<keyword evidence="3 6" id="KW-0378">Hydrolase</keyword>
<evidence type="ECO:0000313" key="6">
    <source>
        <dbReference type="EMBL" id="MBB5183332.1"/>
    </source>
</evidence>
<evidence type="ECO:0000313" key="7">
    <source>
        <dbReference type="Proteomes" id="UP000539953"/>
    </source>
</evidence>
<dbReference type="CDD" id="cd10788">
    <property type="entry name" value="YdjC_like"/>
    <property type="match status" value="1"/>
</dbReference>
<dbReference type="Pfam" id="PF04794">
    <property type="entry name" value="YdjC"/>
    <property type="match status" value="1"/>
</dbReference>
<keyword evidence="5" id="KW-0119">Carbohydrate metabolism</keyword>
<evidence type="ECO:0000256" key="4">
    <source>
        <dbReference type="ARBA" id="ARBA00022842"/>
    </source>
</evidence>
<dbReference type="PANTHER" id="PTHR31609:SF1">
    <property type="entry name" value="CARBOHYDRATE DEACETYLASE"/>
    <property type="match status" value="1"/>
</dbReference>
<evidence type="ECO:0000256" key="3">
    <source>
        <dbReference type="ARBA" id="ARBA00022801"/>
    </source>
</evidence>
<keyword evidence="7" id="KW-1185">Reference proteome</keyword>
<dbReference type="GO" id="GO:0019213">
    <property type="term" value="F:deacetylase activity"/>
    <property type="evidence" value="ECO:0007669"/>
    <property type="project" value="TreeGrafter"/>
</dbReference>
<evidence type="ECO:0000256" key="2">
    <source>
        <dbReference type="ARBA" id="ARBA00022723"/>
    </source>
</evidence>
<dbReference type="SUPFAM" id="SSF88713">
    <property type="entry name" value="Glycoside hydrolase/deacetylase"/>
    <property type="match status" value="1"/>
</dbReference>
<dbReference type="GO" id="GO:0016787">
    <property type="term" value="F:hydrolase activity"/>
    <property type="evidence" value="ECO:0007669"/>
    <property type="project" value="UniProtKB-KW"/>
</dbReference>